<organism evidence="2">
    <name type="scientific">Oryza sativa subsp. japonica</name>
    <name type="common">Rice</name>
    <dbReference type="NCBI Taxonomy" id="39947"/>
    <lineage>
        <taxon>Eukaryota</taxon>
        <taxon>Viridiplantae</taxon>
        <taxon>Streptophyta</taxon>
        <taxon>Embryophyta</taxon>
        <taxon>Tracheophyta</taxon>
        <taxon>Spermatophyta</taxon>
        <taxon>Magnoliopsida</taxon>
        <taxon>Liliopsida</taxon>
        <taxon>Poales</taxon>
        <taxon>Poaceae</taxon>
        <taxon>BOP clade</taxon>
        <taxon>Oryzoideae</taxon>
        <taxon>Oryzeae</taxon>
        <taxon>Oryzinae</taxon>
        <taxon>Oryza</taxon>
        <taxon>Oryza sativa</taxon>
    </lineage>
</organism>
<reference evidence="2" key="3">
    <citation type="submission" date="2006-01" db="EMBL/GenBank/DDBJ databases">
        <authorList>
            <person name="Buell R."/>
        </authorList>
    </citation>
    <scope>NUCLEOTIDE SEQUENCE</scope>
</reference>
<proteinExistence type="predicted"/>
<reference evidence="2" key="2">
    <citation type="submission" date="2005-04" db="EMBL/GenBank/DDBJ databases">
        <authorList>
            <person name="Buell C.R."/>
            <person name="Wing R.A."/>
            <person name="McCombie W.A."/>
            <person name="Ouyang S."/>
        </authorList>
    </citation>
    <scope>NUCLEOTIDE SEQUENCE</scope>
</reference>
<feature type="compositionally biased region" description="Polar residues" evidence="1">
    <location>
        <begin position="96"/>
        <end position="109"/>
    </location>
</feature>
<reference evidence="2" key="1">
    <citation type="journal article" date="2005" name="BMC Biol.">
        <title>The sequence of rice chromosomes 11 and 12, rich in disease resistance genes and recent gene duplications.</title>
        <authorList>
            <consortium name="The rice chromosomes 11 and 12 sequencing consortia"/>
        </authorList>
    </citation>
    <scope>NUCLEOTIDE SEQUENCE [LARGE SCALE GENOMIC DNA]</scope>
</reference>
<feature type="compositionally biased region" description="Polar residues" evidence="1">
    <location>
        <begin position="117"/>
        <end position="127"/>
    </location>
</feature>
<dbReference type="EMBL" id="DP000010">
    <property type="protein sequence ID" value="ABA93926.1"/>
    <property type="molecule type" value="Genomic_DNA"/>
</dbReference>
<feature type="compositionally biased region" description="Basic residues" evidence="1">
    <location>
        <begin position="138"/>
        <end position="152"/>
    </location>
</feature>
<evidence type="ECO:0000256" key="1">
    <source>
        <dbReference type="SAM" id="MobiDB-lite"/>
    </source>
</evidence>
<feature type="region of interest" description="Disordered" evidence="1">
    <location>
        <begin position="171"/>
        <end position="198"/>
    </location>
</feature>
<name>Q2R3Q4_ORYSJ</name>
<protein>
    <submittedName>
        <fullName evidence="2">Uncharacterized protein</fullName>
    </submittedName>
</protein>
<dbReference type="AlphaFoldDB" id="Q2R3Q4"/>
<accession>Q2R3Q4</accession>
<gene>
    <name evidence="2" type="ordered locus">LOC_Os11g31140</name>
</gene>
<feature type="compositionally biased region" description="Basic and acidic residues" evidence="1">
    <location>
        <begin position="187"/>
        <end position="198"/>
    </location>
</feature>
<feature type="region of interest" description="Disordered" evidence="1">
    <location>
        <begin position="1"/>
        <end position="152"/>
    </location>
</feature>
<evidence type="ECO:0000313" key="2">
    <source>
        <dbReference type="EMBL" id="ABA93926.1"/>
    </source>
</evidence>
<feature type="compositionally biased region" description="Gly residues" evidence="1">
    <location>
        <begin position="20"/>
        <end position="33"/>
    </location>
</feature>
<sequence>MATSGTAAAPRRGGKRPPLTGGGRDSAGRGRGMGSCDAGGERGEGAASPVGIKGSGAAMGEVAVPPWGEGREQGLGISGLHSHRGHEAPARPKSPNYRQTGPTTRTNKSPQPPKDSTAGSRNRQPRQGRSIKEWRGPGRPKGKLRAKGKGHKNIGVFHVFGEGLRASRGKPYNLQLWQPPPTSPPAQREEHCGKQQSK</sequence>